<evidence type="ECO:0000256" key="1">
    <source>
        <dbReference type="SAM" id="MobiDB-lite"/>
    </source>
</evidence>
<evidence type="ECO:0000313" key="6">
    <source>
        <dbReference type="RefSeq" id="XP_034077464.1"/>
    </source>
</evidence>
<dbReference type="Pfam" id="PF12104">
    <property type="entry name" value="Tcell_CD4_C"/>
    <property type="match status" value="1"/>
</dbReference>
<dbReference type="CTD" id="100334281"/>
<feature type="region of interest" description="Disordered" evidence="1">
    <location>
        <begin position="318"/>
        <end position="343"/>
    </location>
</feature>
<dbReference type="PANTHER" id="PTHR11422">
    <property type="entry name" value="T-CELL SURFACE GLYCOPROTEIN CD4"/>
    <property type="match status" value="1"/>
</dbReference>
<dbReference type="PROSITE" id="PS50835">
    <property type="entry name" value="IG_LIKE"/>
    <property type="match status" value="2"/>
</dbReference>
<reference evidence="5 6" key="1">
    <citation type="submission" date="2025-04" db="UniProtKB">
        <authorList>
            <consortium name="RefSeq"/>
        </authorList>
    </citation>
    <scope>IDENTIFICATION</scope>
</reference>
<dbReference type="GeneID" id="117549560"/>
<dbReference type="InterPro" id="IPR013106">
    <property type="entry name" value="Ig_V-set"/>
</dbReference>
<dbReference type="Gene3D" id="2.60.40.10">
    <property type="entry name" value="Immunoglobulins"/>
    <property type="match status" value="2"/>
</dbReference>
<name>A0A6P8UK47_GYMAC</name>
<keyword evidence="2" id="KW-1133">Transmembrane helix</keyword>
<keyword evidence="2" id="KW-0812">Transmembrane</keyword>
<dbReference type="KEGG" id="gacu:117549560"/>
<evidence type="ECO:0000259" key="3">
    <source>
        <dbReference type="PROSITE" id="PS50835"/>
    </source>
</evidence>
<protein>
    <submittedName>
        <fullName evidence="5 6">CD4-2 molecule, tandem duplicate 2 isoform X1</fullName>
    </submittedName>
</protein>
<feature type="transmembrane region" description="Helical" evidence="2">
    <location>
        <begin position="265"/>
        <end position="289"/>
    </location>
</feature>
<dbReference type="RefSeq" id="XP_034077464.1">
    <property type="nucleotide sequence ID" value="XM_034221573.1"/>
</dbReference>
<dbReference type="RefSeq" id="XP_034077463.1">
    <property type="nucleotide sequence ID" value="XM_034221572.1"/>
</dbReference>
<dbReference type="Pfam" id="PF07686">
    <property type="entry name" value="V-set"/>
    <property type="match status" value="1"/>
</dbReference>
<dbReference type="SUPFAM" id="SSF48726">
    <property type="entry name" value="Immunoglobulin"/>
    <property type="match status" value="2"/>
</dbReference>
<feature type="domain" description="Ig-like" evidence="3">
    <location>
        <begin position="159"/>
        <end position="219"/>
    </location>
</feature>
<keyword evidence="4" id="KW-1185">Reference proteome</keyword>
<dbReference type="Gene3D" id="1.20.5.900">
    <property type="entry name" value="transmembrane domain of human cd4"/>
    <property type="match status" value="1"/>
</dbReference>
<feature type="domain" description="Ig-like" evidence="3">
    <location>
        <begin position="62"/>
        <end position="149"/>
    </location>
</feature>
<dbReference type="InterPro" id="IPR021963">
    <property type="entry name" value="Tcell_CD4_Cterm"/>
</dbReference>
<dbReference type="InterPro" id="IPR003599">
    <property type="entry name" value="Ig_sub"/>
</dbReference>
<dbReference type="Proteomes" id="UP000515161">
    <property type="component" value="Unplaced"/>
</dbReference>
<dbReference type="OrthoDB" id="6159398at2759"/>
<dbReference type="SMART" id="SM00408">
    <property type="entry name" value="IGc2"/>
    <property type="match status" value="2"/>
</dbReference>
<proteinExistence type="predicted"/>
<dbReference type="SMART" id="SM00409">
    <property type="entry name" value="IG"/>
    <property type="match status" value="2"/>
</dbReference>
<gene>
    <name evidence="5 6" type="primary">cd4-2.2</name>
</gene>
<dbReference type="PANTHER" id="PTHR11422:SF6">
    <property type="entry name" value="HEMICENTIN-1 ISOFORM X1"/>
    <property type="match status" value="1"/>
</dbReference>
<keyword evidence="2" id="KW-0472">Membrane</keyword>
<organism evidence="4 5">
    <name type="scientific">Gymnodraco acuticeps</name>
    <name type="common">Antarctic dragonfish</name>
    <dbReference type="NCBI Taxonomy" id="8218"/>
    <lineage>
        <taxon>Eukaryota</taxon>
        <taxon>Metazoa</taxon>
        <taxon>Chordata</taxon>
        <taxon>Craniata</taxon>
        <taxon>Vertebrata</taxon>
        <taxon>Euteleostomi</taxon>
        <taxon>Actinopterygii</taxon>
        <taxon>Neopterygii</taxon>
        <taxon>Teleostei</taxon>
        <taxon>Neoteleostei</taxon>
        <taxon>Acanthomorphata</taxon>
        <taxon>Eupercaria</taxon>
        <taxon>Perciformes</taxon>
        <taxon>Notothenioidei</taxon>
        <taxon>Bathydraconidae</taxon>
        <taxon>Gymnodraco</taxon>
    </lineage>
</organism>
<feature type="region of interest" description="Disordered" evidence="1">
    <location>
        <begin position="225"/>
        <end position="248"/>
    </location>
</feature>
<evidence type="ECO:0000256" key="2">
    <source>
        <dbReference type="SAM" id="Phobius"/>
    </source>
</evidence>
<evidence type="ECO:0000313" key="5">
    <source>
        <dbReference type="RefSeq" id="XP_034077463.1"/>
    </source>
</evidence>
<sequence>MRTGLEVYFLRRASPQRSGGSTGDAALLHIQGSTLRMKTIVCFGIVLCSLCAAGEVLVGKLGEKVILQCGMTSFKSYVEWHHGTDMIFNKPKKTPQFKRKGNNAIALRSKDYRETNLQISGLKEEDAGKFTCTVDGISQEHTLLMVSVSADPPGELQVGEKASLQCGVRGHDSAAQQWTSPNGQKHPETVRIESVAPSDAGTWECVFSHEGKEYKERLVIKVKEPEAAASTQKPESTPIHGSIPQYPPGVSQSPSVTSLLLGLRWWVWVAVGVGSLVVFLLVVLVIVLCKRIKRRKRRYLKMKMGRLPLQPKQYCQCERPAAAEKPRQGRRREKPKAPLPQLM</sequence>
<dbReference type="InterPro" id="IPR036179">
    <property type="entry name" value="Ig-like_dom_sf"/>
</dbReference>
<dbReference type="AlphaFoldDB" id="A0A6P8UK47"/>
<dbReference type="InterPro" id="IPR013783">
    <property type="entry name" value="Ig-like_fold"/>
</dbReference>
<dbReference type="InterPro" id="IPR003598">
    <property type="entry name" value="Ig_sub2"/>
</dbReference>
<accession>A0A6P8UK47</accession>
<evidence type="ECO:0000313" key="4">
    <source>
        <dbReference type="Proteomes" id="UP000515161"/>
    </source>
</evidence>
<dbReference type="InterPro" id="IPR007110">
    <property type="entry name" value="Ig-like_dom"/>
</dbReference>